<dbReference type="Pfam" id="PF07690">
    <property type="entry name" value="MFS_1"/>
    <property type="match status" value="1"/>
</dbReference>
<keyword evidence="4 6" id="KW-0472">Membrane</keyword>
<keyword evidence="2 6" id="KW-0812">Transmembrane</keyword>
<dbReference type="PROSITE" id="PS00216">
    <property type="entry name" value="SUGAR_TRANSPORT_1"/>
    <property type="match status" value="1"/>
</dbReference>
<feature type="compositionally biased region" description="Low complexity" evidence="5">
    <location>
        <begin position="45"/>
        <end position="58"/>
    </location>
</feature>
<evidence type="ECO:0000256" key="2">
    <source>
        <dbReference type="ARBA" id="ARBA00022692"/>
    </source>
</evidence>
<dbReference type="EMBL" id="VIGI01000018">
    <property type="protein sequence ID" value="KAB8290177.1"/>
    <property type="molecule type" value="Genomic_DNA"/>
</dbReference>
<dbReference type="GO" id="GO:0000297">
    <property type="term" value="F:spermine transmembrane transporter activity"/>
    <property type="evidence" value="ECO:0007669"/>
    <property type="project" value="TreeGrafter"/>
</dbReference>
<evidence type="ECO:0000313" key="8">
    <source>
        <dbReference type="EMBL" id="KAB8290177.1"/>
    </source>
</evidence>
<evidence type="ECO:0000256" key="3">
    <source>
        <dbReference type="ARBA" id="ARBA00022989"/>
    </source>
</evidence>
<organism evidence="8 9">
    <name type="scientific">Monilinia laxa</name>
    <name type="common">Brown rot fungus</name>
    <name type="synonym">Sclerotinia laxa</name>
    <dbReference type="NCBI Taxonomy" id="61186"/>
    <lineage>
        <taxon>Eukaryota</taxon>
        <taxon>Fungi</taxon>
        <taxon>Dikarya</taxon>
        <taxon>Ascomycota</taxon>
        <taxon>Pezizomycotina</taxon>
        <taxon>Leotiomycetes</taxon>
        <taxon>Helotiales</taxon>
        <taxon>Sclerotiniaceae</taxon>
        <taxon>Monilinia</taxon>
    </lineage>
</organism>
<dbReference type="PANTHER" id="PTHR23502:SF38">
    <property type="entry name" value="POLYAMINE TRANSPORTER 4"/>
    <property type="match status" value="1"/>
</dbReference>
<gene>
    <name evidence="8" type="ORF">EYC80_011046</name>
</gene>
<feature type="domain" description="Major facilitator superfamily (MFS) profile" evidence="7">
    <location>
        <begin position="69"/>
        <end position="223"/>
    </location>
</feature>
<dbReference type="AlphaFoldDB" id="A0A5N6JNT3"/>
<dbReference type="InterPro" id="IPR036259">
    <property type="entry name" value="MFS_trans_sf"/>
</dbReference>
<accession>A0A5N6JNT3</accession>
<dbReference type="GO" id="GO:0005886">
    <property type="term" value="C:plasma membrane"/>
    <property type="evidence" value="ECO:0007669"/>
    <property type="project" value="TreeGrafter"/>
</dbReference>
<dbReference type="PANTHER" id="PTHR23502">
    <property type="entry name" value="MAJOR FACILITATOR SUPERFAMILY"/>
    <property type="match status" value="1"/>
</dbReference>
<dbReference type="InterPro" id="IPR020846">
    <property type="entry name" value="MFS_dom"/>
</dbReference>
<feature type="compositionally biased region" description="Basic and acidic residues" evidence="5">
    <location>
        <begin position="29"/>
        <end position="39"/>
    </location>
</feature>
<evidence type="ECO:0000256" key="1">
    <source>
        <dbReference type="ARBA" id="ARBA00004141"/>
    </source>
</evidence>
<comment type="subcellular location">
    <subcellularLocation>
        <location evidence="1">Membrane</location>
        <topology evidence="1">Multi-pass membrane protein</topology>
    </subcellularLocation>
</comment>
<sequence>MTEAEKTSQGSSSLNILAVVLEPEMPATHAEEKDLERQGGKSAVPPLQLNDANDPDNPLNWPQWKKNLHVFTPALTSFSATLGSSLIAPSLPFLAHTFNVSSTVAIFPLSTYVLALALGPLIPLSTYALALALGPLLAAPLSESLGRKPVYFISVPLGCILTLGCDFSQNIWSLCILRFFAGIAYSPALAIGAGSIADCFTVERRASPSAWYIMSPFLGPALG</sequence>
<keyword evidence="9" id="KW-1185">Reference proteome</keyword>
<dbReference type="Proteomes" id="UP000326757">
    <property type="component" value="Unassembled WGS sequence"/>
</dbReference>
<feature type="region of interest" description="Disordered" evidence="5">
    <location>
        <begin position="27"/>
        <end position="58"/>
    </location>
</feature>
<feature type="transmembrane region" description="Helical" evidence="6">
    <location>
        <begin position="150"/>
        <end position="170"/>
    </location>
</feature>
<reference evidence="8 9" key="1">
    <citation type="submission" date="2019-06" db="EMBL/GenBank/DDBJ databases">
        <title>Genome Sequence of the Brown Rot Fungal Pathogen Monilinia laxa.</title>
        <authorList>
            <person name="De Miccolis Angelini R.M."/>
            <person name="Landi L."/>
            <person name="Abate D."/>
            <person name="Pollastro S."/>
            <person name="Romanazzi G."/>
            <person name="Faretra F."/>
        </authorList>
    </citation>
    <scope>NUCLEOTIDE SEQUENCE [LARGE SCALE GENOMIC DNA]</scope>
    <source>
        <strain evidence="8 9">Mlax316</strain>
    </source>
</reference>
<dbReference type="GO" id="GO:0140115">
    <property type="term" value="P:export across plasma membrane"/>
    <property type="evidence" value="ECO:0007669"/>
    <property type="project" value="UniProtKB-ARBA"/>
</dbReference>
<dbReference type="GO" id="GO:0042908">
    <property type="term" value="P:xenobiotic transport"/>
    <property type="evidence" value="ECO:0007669"/>
    <property type="project" value="UniProtKB-ARBA"/>
</dbReference>
<evidence type="ECO:0000256" key="6">
    <source>
        <dbReference type="SAM" id="Phobius"/>
    </source>
</evidence>
<dbReference type="OrthoDB" id="3936150at2759"/>
<dbReference type="GO" id="GO:0015606">
    <property type="term" value="F:spermidine transmembrane transporter activity"/>
    <property type="evidence" value="ECO:0007669"/>
    <property type="project" value="TreeGrafter"/>
</dbReference>
<evidence type="ECO:0000256" key="5">
    <source>
        <dbReference type="SAM" id="MobiDB-lite"/>
    </source>
</evidence>
<dbReference type="PROSITE" id="PS50850">
    <property type="entry name" value="MFS"/>
    <property type="match status" value="1"/>
</dbReference>
<evidence type="ECO:0000256" key="4">
    <source>
        <dbReference type="ARBA" id="ARBA00023136"/>
    </source>
</evidence>
<protein>
    <recommendedName>
        <fullName evidence="7">Major facilitator superfamily (MFS) profile domain-containing protein</fullName>
    </recommendedName>
</protein>
<comment type="caution">
    <text evidence="8">The sequence shown here is derived from an EMBL/GenBank/DDBJ whole genome shotgun (WGS) entry which is preliminary data.</text>
</comment>
<dbReference type="InterPro" id="IPR005829">
    <property type="entry name" value="Sugar_transporter_CS"/>
</dbReference>
<evidence type="ECO:0000259" key="7">
    <source>
        <dbReference type="PROSITE" id="PS50850"/>
    </source>
</evidence>
<dbReference type="Gene3D" id="1.20.1720.10">
    <property type="entry name" value="Multidrug resistance protein D"/>
    <property type="match status" value="1"/>
</dbReference>
<feature type="transmembrane region" description="Helical" evidence="6">
    <location>
        <begin position="111"/>
        <end position="138"/>
    </location>
</feature>
<feature type="transmembrane region" description="Helical" evidence="6">
    <location>
        <begin position="176"/>
        <end position="197"/>
    </location>
</feature>
<proteinExistence type="predicted"/>
<dbReference type="InterPro" id="IPR011701">
    <property type="entry name" value="MFS"/>
</dbReference>
<name>A0A5N6JNT3_MONLA</name>
<dbReference type="SUPFAM" id="SSF103473">
    <property type="entry name" value="MFS general substrate transporter"/>
    <property type="match status" value="1"/>
</dbReference>
<keyword evidence="3 6" id="KW-1133">Transmembrane helix</keyword>
<evidence type="ECO:0000313" key="9">
    <source>
        <dbReference type="Proteomes" id="UP000326757"/>
    </source>
</evidence>